<feature type="chain" id="PRO_5041965141" description="Protein BatD" evidence="2">
    <location>
        <begin position="25"/>
        <end position="624"/>
    </location>
</feature>
<gene>
    <name evidence="3" type="ORF">J3R75_002437</name>
</gene>
<evidence type="ECO:0000256" key="2">
    <source>
        <dbReference type="SAM" id="SignalP"/>
    </source>
</evidence>
<feature type="transmembrane region" description="Helical" evidence="1">
    <location>
        <begin position="476"/>
        <end position="498"/>
    </location>
</feature>
<dbReference type="PROSITE" id="PS51257">
    <property type="entry name" value="PROKAR_LIPOPROTEIN"/>
    <property type="match status" value="1"/>
</dbReference>
<dbReference type="InterPro" id="IPR025738">
    <property type="entry name" value="BatD"/>
</dbReference>
<dbReference type="Proteomes" id="UP001238163">
    <property type="component" value="Unassembled WGS sequence"/>
</dbReference>
<dbReference type="RefSeq" id="WP_307261786.1">
    <property type="nucleotide sequence ID" value="NZ_JAUSVL010000001.1"/>
</dbReference>
<dbReference type="PANTHER" id="PTHR40940">
    <property type="entry name" value="PROTEIN BATD-RELATED"/>
    <property type="match status" value="1"/>
</dbReference>
<keyword evidence="2" id="KW-0732">Signal</keyword>
<keyword evidence="1" id="KW-0812">Transmembrane</keyword>
<organism evidence="3 4">
    <name type="scientific">Oligosphaera ethanolica</name>
    <dbReference type="NCBI Taxonomy" id="760260"/>
    <lineage>
        <taxon>Bacteria</taxon>
        <taxon>Pseudomonadati</taxon>
        <taxon>Lentisphaerota</taxon>
        <taxon>Oligosphaeria</taxon>
        <taxon>Oligosphaerales</taxon>
        <taxon>Oligosphaeraceae</taxon>
        <taxon>Oligosphaera</taxon>
    </lineage>
</organism>
<evidence type="ECO:0000313" key="3">
    <source>
        <dbReference type="EMBL" id="MDQ0290330.1"/>
    </source>
</evidence>
<comment type="caution">
    <text evidence="3">The sequence shown here is derived from an EMBL/GenBank/DDBJ whole genome shotgun (WGS) entry which is preliminary data.</text>
</comment>
<dbReference type="EMBL" id="JAUSVL010000001">
    <property type="protein sequence ID" value="MDQ0290330.1"/>
    <property type="molecule type" value="Genomic_DNA"/>
</dbReference>
<dbReference type="Pfam" id="PF13584">
    <property type="entry name" value="BatD"/>
    <property type="match status" value="2"/>
</dbReference>
<reference evidence="3" key="1">
    <citation type="submission" date="2023-07" db="EMBL/GenBank/DDBJ databases">
        <title>Genomic Encyclopedia of Type Strains, Phase IV (KMG-IV): sequencing the most valuable type-strain genomes for metagenomic binning, comparative biology and taxonomic classification.</title>
        <authorList>
            <person name="Goeker M."/>
        </authorList>
    </citation>
    <scope>NUCLEOTIDE SEQUENCE</scope>
    <source>
        <strain evidence="3">DSM 24202</strain>
    </source>
</reference>
<evidence type="ECO:0000256" key="1">
    <source>
        <dbReference type="SAM" id="Phobius"/>
    </source>
</evidence>
<dbReference type="PANTHER" id="PTHR40940:SF2">
    <property type="entry name" value="BATD"/>
    <property type="match status" value="1"/>
</dbReference>
<evidence type="ECO:0008006" key="5">
    <source>
        <dbReference type="Google" id="ProtNLM"/>
    </source>
</evidence>
<accession>A0AAE3VH44</accession>
<proteinExistence type="predicted"/>
<keyword evidence="1" id="KW-0472">Membrane</keyword>
<evidence type="ECO:0000313" key="4">
    <source>
        <dbReference type="Proteomes" id="UP001238163"/>
    </source>
</evidence>
<dbReference type="AlphaFoldDB" id="A0AAE3VH44"/>
<protein>
    <recommendedName>
        <fullName evidence="5">Protein BatD</fullName>
    </recommendedName>
</protein>
<feature type="signal peptide" evidence="2">
    <location>
        <begin position="1"/>
        <end position="24"/>
    </location>
</feature>
<keyword evidence="4" id="KW-1185">Reference proteome</keyword>
<name>A0AAE3VH44_9BACT</name>
<sequence>MKNQRIRRYMALMLFLLTACVVCAQQEPVIDVAVESTLVYRGEPFLLQVKVSSEKEPEQPVFPPSQDFRVEVMAPSRNQSTSVQIINGRMIREERNEVQFNFSLIPLRIGDLRIPSIPVRIDGKVYATRPSQIRCQEPDKIDDIGLDMLVSATECYVGEPLMLTWNWYIGRRVGDFRFILPVLEMDAFWFPEYSPEIDQQRIQEYLRIDIGQNKTLIGRQGPARWQNRQLTQVTFSQPMIPKQAGSYTLPASSVVFAIEDARGSRQRRSPMDDFFGSARMRRVSVVSTSPRLVVRDLPATGRPANFSGIVGSCSAQASAEPREVSVGDPIIVTMRLRGPAYLDGVRLPELSAQESLNRDFKISDVSPGTIENSEKVFQFTLRARHADVRAIPALEVPYFDSKTGQYATAATQPIPLTVKAVSTVTAMDVEGRAASVMAPGGAELRAWSQGIAANVAGLDVLKNHRVGYRQWRRSPWWLVLCVVMPLLYGTLSLSLQLWRRRHADPALLAARQATGRCRRALKRVVLTDDGAGDAILAAWRDFFGAKLRLPADALVFADIRPALQAAGLDGDELAGVERIFTACEAGRYAGRSMEPPAELLALALRLLPTLDKKLNGRRTGRKPA</sequence>
<keyword evidence="1" id="KW-1133">Transmembrane helix</keyword>